<dbReference type="SUPFAM" id="SSF101152">
    <property type="entry name" value="Mob1/phocein"/>
    <property type="match status" value="1"/>
</dbReference>
<dbReference type="Proteomes" id="UP000823399">
    <property type="component" value="Unassembled WGS sequence"/>
</dbReference>
<feature type="compositionally biased region" description="Polar residues" evidence="2">
    <location>
        <begin position="354"/>
        <end position="364"/>
    </location>
</feature>
<feature type="binding site" evidence="1">
    <location>
        <position position="120"/>
    </location>
    <ligand>
        <name>Zn(2+)</name>
        <dbReference type="ChEBI" id="CHEBI:29105"/>
    </ligand>
</feature>
<keyword evidence="4" id="KW-1185">Reference proteome</keyword>
<dbReference type="GeneID" id="64699551"/>
<feature type="binding site" evidence="1">
    <location>
        <position position="204"/>
    </location>
    <ligand>
        <name>Zn(2+)</name>
        <dbReference type="ChEBI" id="CHEBI:29105"/>
    </ligand>
</feature>
<dbReference type="RefSeq" id="XP_041293021.1">
    <property type="nucleotide sequence ID" value="XM_041437292.1"/>
</dbReference>
<dbReference type="InterPro" id="IPR005301">
    <property type="entry name" value="MOB_kinase_act_fam"/>
</dbReference>
<name>A0A9P7JUB9_9AGAM</name>
<gene>
    <name evidence="3" type="ORF">F5147DRAFT_694158</name>
</gene>
<feature type="compositionally biased region" description="Polar residues" evidence="2">
    <location>
        <begin position="292"/>
        <end position="301"/>
    </location>
</feature>
<accession>A0A9P7JUB9</accession>
<proteinExistence type="predicted"/>
<feature type="compositionally biased region" description="Low complexity" evidence="2">
    <location>
        <begin position="456"/>
        <end position="470"/>
    </location>
</feature>
<protein>
    <submittedName>
        <fullName evidence="3">Mob1/phocein</fullName>
    </submittedName>
</protein>
<evidence type="ECO:0000313" key="3">
    <source>
        <dbReference type="EMBL" id="KAG2108651.1"/>
    </source>
</evidence>
<feature type="compositionally biased region" description="Polar residues" evidence="2">
    <location>
        <begin position="274"/>
        <end position="283"/>
    </location>
</feature>
<dbReference type="Pfam" id="PF03637">
    <property type="entry name" value="Mob1_phocein"/>
    <property type="match status" value="1"/>
</dbReference>
<organism evidence="3 4">
    <name type="scientific">Suillus discolor</name>
    <dbReference type="NCBI Taxonomy" id="1912936"/>
    <lineage>
        <taxon>Eukaryota</taxon>
        <taxon>Fungi</taxon>
        <taxon>Dikarya</taxon>
        <taxon>Basidiomycota</taxon>
        <taxon>Agaricomycotina</taxon>
        <taxon>Agaricomycetes</taxon>
        <taxon>Agaricomycetidae</taxon>
        <taxon>Boletales</taxon>
        <taxon>Suillineae</taxon>
        <taxon>Suillaceae</taxon>
        <taxon>Suillus</taxon>
    </lineage>
</organism>
<feature type="region of interest" description="Disordered" evidence="2">
    <location>
        <begin position="350"/>
        <end position="371"/>
    </location>
</feature>
<feature type="compositionally biased region" description="Low complexity" evidence="2">
    <location>
        <begin position="522"/>
        <end position="549"/>
    </location>
</feature>
<dbReference type="AlphaFoldDB" id="A0A9P7JUB9"/>
<reference evidence="3" key="1">
    <citation type="journal article" date="2020" name="New Phytol.">
        <title>Comparative genomics reveals dynamic genome evolution in host specialist ectomycorrhizal fungi.</title>
        <authorList>
            <person name="Lofgren L.A."/>
            <person name="Nguyen N.H."/>
            <person name="Vilgalys R."/>
            <person name="Ruytinx J."/>
            <person name="Liao H.L."/>
            <person name="Branco S."/>
            <person name="Kuo A."/>
            <person name="LaButti K."/>
            <person name="Lipzen A."/>
            <person name="Andreopoulos W."/>
            <person name="Pangilinan J."/>
            <person name="Riley R."/>
            <person name="Hundley H."/>
            <person name="Na H."/>
            <person name="Barry K."/>
            <person name="Grigoriev I.V."/>
            <person name="Stajich J.E."/>
            <person name="Kennedy P.G."/>
        </authorList>
    </citation>
    <scope>NUCLEOTIDE SEQUENCE</scope>
    <source>
        <strain evidence="3">FC423</strain>
    </source>
</reference>
<feature type="binding site" evidence="1">
    <location>
        <position position="125"/>
    </location>
    <ligand>
        <name>Zn(2+)</name>
        <dbReference type="ChEBI" id="CHEBI:29105"/>
    </ligand>
</feature>
<dbReference type="InterPro" id="IPR036703">
    <property type="entry name" value="MOB_kinase_act_sf"/>
</dbReference>
<evidence type="ECO:0000256" key="1">
    <source>
        <dbReference type="PIRSR" id="PIRSR605301-1"/>
    </source>
</evidence>
<feature type="region of interest" description="Disordered" evidence="2">
    <location>
        <begin position="241"/>
        <end position="313"/>
    </location>
</feature>
<dbReference type="PANTHER" id="PTHR22599">
    <property type="entry name" value="MPS ONE BINDER KINASE ACTIVATOR-LIKE MOB"/>
    <property type="match status" value="1"/>
</dbReference>
<evidence type="ECO:0000313" key="4">
    <source>
        <dbReference type="Proteomes" id="UP000823399"/>
    </source>
</evidence>
<keyword evidence="1" id="KW-0862">Zinc</keyword>
<feature type="binding site" evidence="1">
    <location>
        <position position="199"/>
    </location>
    <ligand>
        <name>Zn(2+)</name>
        <dbReference type="ChEBI" id="CHEBI:29105"/>
    </ligand>
</feature>
<feature type="region of interest" description="Disordered" evidence="2">
    <location>
        <begin position="65"/>
        <end position="87"/>
    </location>
</feature>
<dbReference type="SMART" id="SM01388">
    <property type="entry name" value="Mob1_phocein"/>
    <property type="match status" value="1"/>
</dbReference>
<keyword evidence="1" id="KW-0479">Metal-binding</keyword>
<feature type="compositionally biased region" description="Low complexity" evidence="2">
    <location>
        <begin position="435"/>
        <end position="449"/>
    </location>
</feature>
<evidence type="ECO:0000256" key="2">
    <source>
        <dbReference type="SAM" id="MobiDB-lite"/>
    </source>
</evidence>
<sequence>MAVAVQRPLRGSRVSSFYPVKSLPSLSSLDSAFQLQEYISLLIRLDVHDVDSIVSLPGKAAFKDAEEKSSDLSDQVERKPDDPERKNDVAVDRGCWIYEQLRRLAQDLSHPLITMLQQECTRITCPEMKAGEWLYLCVAHGNDGAMEQCCAIDYILHTLDSATALLNSPRAFPSRLSIPPTSYRHFSSLARRLGRIFAHAYFHHREAFEQAEAESSLYARFLKLTSQFDLVPTEFLVIPPGTVLSGRRGREEDVEPPRLLAAAINPPREREDQNAPTAEQAQPPNVRETSPPGLSSDSPRGTDSPRRLGRNRTDTMVFSEAYNAGEEPAKGGDQGVTESGLLHTALSAEPEDYSQASWSSQPSEFSPDKFGFGVEEVPVEEVLVDEVATITGSNSPPLEDLSLTLLKESSSAPPEVQDVPEREIETTPNVEPTIEIVQEQPVVEPVAPQEESEETAALAEPSSPVASAAPQDVEASVIVPDIVEETVAAEKSDSPEPVPESEKLLETPVEPSPEADVVVTLVEPPAASSPESVPVDDSPTEPEVSLNLSEPPPSEPIPPESESDITDEAHDVDEEAEVEVELVENP</sequence>
<feature type="compositionally biased region" description="Pro residues" evidence="2">
    <location>
        <begin position="550"/>
        <end position="559"/>
    </location>
</feature>
<dbReference type="OrthoDB" id="10262609at2759"/>
<dbReference type="EMBL" id="JABBWM010000026">
    <property type="protein sequence ID" value="KAG2108651.1"/>
    <property type="molecule type" value="Genomic_DNA"/>
</dbReference>
<comment type="caution">
    <text evidence="3">The sequence shown here is derived from an EMBL/GenBank/DDBJ whole genome shotgun (WGS) entry which is preliminary data.</text>
</comment>
<feature type="compositionally biased region" description="Acidic residues" evidence="2">
    <location>
        <begin position="561"/>
        <end position="586"/>
    </location>
</feature>
<feature type="region of interest" description="Disordered" evidence="2">
    <location>
        <begin position="409"/>
        <end position="586"/>
    </location>
</feature>
<dbReference type="Gene3D" id="1.20.140.30">
    <property type="entry name" value="MOB kinase activator"/>
    <property type="match status" value="1"/>
</dbReference>
<feature type="compositionally biased region" description="Basic and acidic residues" evidence="2">
    <location>
        <begin position="488"/>
        <end position="505"/>
    </location>
</feature>